<evidence type="ECO:0000313" key="4">
    <source>
        <dbReference type="EMBL" id="NEE20985.1"/>
    </source>
</evidence>
<evidence type="ECO:0000256" key="2">
    <source>
        <dbReference type="ARBA" id="ARBA00023134"/>
    </source>
</evidence>
<dbReference type="SUPFAM" id="SSF52540">
    <property type="entry name" value="P-loop containing nucleoside triphosphate hydrolases"/>
    <property type="match status" value="1"/>
</dbReference>
<dbReference type="Pfam" id="PF00009">
    <property type="entry name" value="GTP_EFTU"/>
    <property type="match status" value="1"/>
</dbReference>
<dbReference type="GO" id="GO:0032790">
    <property type="term" value="P:ribosome disassembly"/>
    <property type="evidence" value="ECO:0007669"/>
    <property type="project" value="TreeGrafter"/>
</dbReference>
<protein>
    <submittedName>
        <fullName evidence="4">Elongation factor G-like protein EF-G2</fullName>
    </submittedName>
</protein>
<reference evidence="4" key="1">
    <citation type="submission" date="2020-01" db="EMBL/GenBank/DDBJ databases">
        <title>Insect and environment-associated Actinomycetes.</title>
        <authorList>
            <person name="Currrie C."/>
            <person name="Chevrette M."/>
            <person name="Carlson C."/>
            <person name="Stubbendieck R."/>
            <person name="Wendt-Pienkowski E."/>
        </authorList>
    </citation>
    <scope>NUCLEOTIDE SEQUENCE</scope>
    <source>
        <strain evidence="4">SID7499</strain>
    </source>
</reference>
<evidence type="ECO:0000256" key="1">
    <source>
        <dbReference type="ARBA" id="ARBA00022741"/>
    </source>
</evidence>
<dbReference type="PANTHER" id="PTHR43261:SF6">
    <property type="entry name" value="ELONGATION FACTOR G-LIKE PROTEIN"/>
    <property type="match status" value="1"/>
</dbReference>
<organism evidence="4">
    <name type="scientific">Streptomyces sp. SID7499</name>
    <dbReference type="NCBI Taxonomy" id="2706086"/>
    <lineage>
        <taxon>Bacteria</taxon>
        <taxon>Bacillati</taxon>
        <taxon>Actinomycetota</taxon>
        <taxon>Actinomycetes</taxon>
        <taxon>Kitasatosporales</taxon>
        <taxon>Streptomycetaceae</taxon>
        <taxon>Streptomyces</taxon>
    </lineage>
</organism>
<dbReference type="PANTHER" id="PTHR43261">
    <property type="entry name" value="TRANSLATION ELONGATION FACTOR G-RELATED"/>
    <property type="match status" value="1"/>
</dbReference>
<feature type="non-terminal residue" evidence="4">
    <location>
        <position position="1"/>
    </location>
</feature>
<gene>
    <name evidence="4" type="ORF">G3M58_82810</name>
</gene>
<dbReference type="InterPro" id="IPR027417">
    <property type="entry name" value="P-loop_NTPase"/>
</dbReference>
<keyword evidence="2" id="KW-0342">GTP-binding</keyword>
<sequence length="78" mass="8343">TLVEALALTAGAVNRAGRVEDGATVSDYDEIEQRRRRSVQLSLVPVAWDGCRINLLDTPGYADFVGELRAGLRAADAA</sequence>
<dbReference type="EMBL" id="JAAGMN010008937">
    <property type="protein sequence ID" value="NEE20985.1"/>
    <property type="molecule type" value="Genomic_DNA"/>
</dbReference>
<dbReference type="InterPro" id="IPR000795">
    <property type="entry name" value="T_Tr_GTP-bd_dom"/>
</dbReference>
<dbReference type="GO" id="GO:0005525">
    <property type="term" value="F:GTP binding"/>
    <property type="evidence" value="ECO:0007669"/>
    <property type="project" value="UniProtKB-KW"/>
</dbReference>
<name>A0A6G3XT34_9ACTN</name>
<keyword evidence="1" id="KW-0547">Nucleotide-binding</keyword>
<dbReference type="Gene3D" id="3.40.50.300">
    <property type="entry name" value="P-loop containing nucleotide triphosphate hydrolases"/>
    <property type="match status" value="1"/>
</dbReference>
<keyword evidence="4" id="KW-0648">Protein biosynthesis</keyword>
<feature type="domain" description="Tr-type G" evidence="3">
    <location>
        <begin position="1"/>
        <end position="78"/>
    </location>
</feature>
<feature type="non-terminal residue" evidence="4">
    <location>
        <position position="78"/>
    </location>
</feature>
<keyword evidence="4" id="KW-0251">Elongation factor</keyword>
<dbReference type="AlphaFoldDB" id="A0A6G3XT34"/>
<comment type="caution">
    <text evidence="4">The sequence shown here is derived from an EMBL/GenBank/DDBJ whole genome shotgun (WGS) entry which is preliminary data.</text>
</comment>
<evidence type="ECO:0000259" key="3">
    <source>
        <dbReference type="Pfam" id="PF00009"/>
    </source>
</evidence>
<dbReference type="GO" id="GO:0003746">
    <property type="term" value="F:translation elongation factor activity"/>
    <property type="evidence" value="ECO:0007669"/>
    <property type="project" value="UniProtKB-KW"/>
</dbReference>
<accession>A0A6G3XT34</accession>
<proteinExistence type="predicted"/>
<dbReference type="GO" id="GO:0003924">
    <property type="term" value="F:GTPase activity"/>
    <property type="evidence" value="ECO:0007669"/>
    <property type="project" value="InterPro"/>
</dbReference>